<protein>
    <submittedName>
        <fullName evidence="1">Uncharacterized protein</fullName>
    </submittedName>
</protein>
<name>A0ABR1B6R7_POLSC</name>
<evidence type="ECO:0000313" key="2">
    <source>
        <dbReference type="Proteomes" id="UP001359485"/>
    </source>
</evidence>
<gene>
    <name evidence="1" type="ORF">RUM44_001171</name>
</gene>
<accession>A0ABR1B6R7</accession>
<dbReference type="Proteomes" id="UP001359485">
    <property type="component" value="Unassembled WGS sequence"/>
</dbReference>
<organism evidence="1 2">
    <name type="scientific">Polyplax serrata</name>
    <name type="common">Common mouse louse</name>
    <dbReference type="NCBI Taxonomy" id="468196"/>
    <lineage>
        <taxon>Eukaryota</taxon>
        <taxon>Metazoa</taxon>
        <taxon>Ecdysozoa</taxon>
        <taxon>Arthropoda</taxon>
        <taxon>Hexapoda</taxon>
        <taxon>Insecta</taxon>
        <taxon>Pterygota</taxon>
        <taxon>Neoptera</taxon>
        <taxon>Paraneoptera</taxon>
        <taxon>Psocodea</taxon>
        <taxon>Troctomorpha</taxon>
        <taxon>Phthiraptera</taxon>
        <taxon>Anoplura</taxon>
        <taxon>Polyplacidae</taxon>
        <taxon>Polyplax</taxon>
    </lineage>
</organism>
<comment type="caution">
    <text evidence="1">The sequence shown here is derived from an EMBL/GenBank/DDBJ whole genome shotgun (WGS) entry which is preliminary data.</text>
</comment>
<keyword evidence="2" id="KW-1185">Reference proteome</keyword>
<evidence type="ECO:0000313" key="1">
    <source>
        <dbReference type="EMBL" id="KAK6635917.1"/>
    </source>
</evidence>
<sequence length="110" mass="12879">MGSLKLSACEHTVRDKGKRYEYGRTGVEKERKKFSETEKDYDVMTGLILSRREAQLKKVSADNSRNVTDQIYNMEISDKRKTERETGREKAPFLHALCFYGRIQLVDREL</sequence>
<reference evidence="1 2" key="1">
    <citation type="submission" date="2023-09" db="EMBL/GenBank/DDBJ databases">
        <title>Genomes of two closely related lineages of the louse Polyplax serrata with different host specificities.</title>
        <authorList>
            <person name="Martinu J."/>
            <person name="Tarabai H."/>
            <person name="Stefka J."/>
            <person name="Hypsa V."/>
        </authorList>
    </citation>
    <scope>NUCLEOTIDE SEQUENCE [LARGE SCALE GENOMIC DNA]</scope>
    <source>
        <strain evidence="1">98ZLc_SE</strain>
    </source>
</reference>
<dbReference type="EMBL" id="JAWJWF010000003">
    <property type="protein sequence ID" value="KAK6635917.1"/>
    <property type="molecule type" value="Genomic_DNA"/>
</dbReference>
<proteinExistence type="predicted"/>